<organism evidence="1 2">
    <name type="scientific">Stegodyphus mimosarum</name>
    <name type="common">African social velvet spider</name>
    <dbReference type="NCBI Taxonomy" id="407821"/>
    <lineage>
        <taxon>Eukaryota</taxon>
        <taxon>Metazoa</taxon>
        <taxon>Ecdysozoa</taxon>
        <taxon>Arthropoda</taxon>
        <taxon>Chelicerata</taxon>
        <taxon>Arachnida</taxon>
        <taxon>Araneae</taxon>
        <taxon>Araneomorphae</taxon>
        <taxon>Entelegynae</taxon>
        <taxon>Eresoidea</taxon>
        <taxon>Eresidae</taxon>
        <taxon>Stegodyphus</taxon>
    </lineage>
</organism>
<dbReference type="PROSITE" id="PS51257">
    <property type="entry name" value="PROKAR_LIPOPROTEIN"/>
    <property type="match status" value="1"/>
</dbReference>
<name>A0A087TM69_STEMI</name>
<evidence type="ECO:0000313" key="1">
    <source>
        <dbReference type="EMBL" id="KFM66208.1"/>
    </source>
</evidence>
<proteinExistence type="predicted"/>
<dbReference type="EMBL" id="KK115857">
    <property type="protein sequence ID" value="KFM66208.1"/>
    <property type="molecule type" value="Genomic_DNA"/>
</dbReference>
<gene>
    <name evidence="1" type="ORF">X975_08961</name>
</gene>
<reference evidence="1 2" key="1">
    <citation type="submission" date="2013-11" db="EMBL/GenBank/DDBJ databases">
        <title>Genome sequencing of Stegodyphus mimosarum.</title>
        <authorList>
            <person name="Bechsgaard J."/>
        </authorList>
    </citation>
    <scope>NUCLEOTIDE SEQUENCE [LARGE SCALE GENOMIC DNA]</scope>
</reference>
<feature type="non-terminal residue" evidence="1">
    <location>
        <position position="61"/>
    </location>
</feature>
<evidence type="ECO:0000313" key="2">
    <source>
        <dbReference type="Proteomes" id="UP000054359"/>
    </source>
</evidence>
<sequence>MLRIQPCQQPVLSFSGIISVSSACIYRSSTIIPSSSFSLLEFQASPTSSSATEGLLRLATF</sequence>
<keyword evidence="2" id="KW-1185">Reference proteome</keyword>
<accession>A0A087TM69</accession>
<dbReference type="AlphaFoldDB" id="A0A087TM69"/>
<protein>
    <submittedName>
        <fullName evidence="1">Uncharacterized protein</fullName>
    </submittedName>
</protein>
<dbReference type="Proteomes" id="UP000054359">
    <property type="component" value="Unassembled WGS sequence"/>
</dbReference>